<dbReference type="InterPro" id="IPR002586">
    <property type="entry name" value="CobQ/CobB/MinD/ParA_Nub-bd_dom"/>
</dbReference>
<protein>
    <submittedName>
        <fullName evidence="2">Chromosome partitioning protein</fullName>
    </submittedName>
</protein>
<dbReference type="PANTHER" id="PTHR13696">
    <property type="entry name" value="P-LOOP CONTAINING NUCLEOSIDE TRIPHOSPHATE HYDROLASE"/>
    <property type="match status" value="1"/>
</dbReference>
<dbReference type="EMBL" id="FUYB01000002">
    <property type="protein sequence ID" value="SKA69610.1"/>
    <property type="molecule type" value="Genomic_DNA"/>
</dbReference>
<dbReference type="CDD" id="cd02042">
    <property type="entry name" value="ParAB_family"/>
    <property type="match status" value="1"/>
</dbReference>
<dbReference type="STRING" id="92487.SAMN02745130_00519"/>
<accession>A0A1T4VX65</accession>
<feature type="domain" description="CobQ/CobB/MinD/ParA nucleotide binding" evidence="1">
    <location>
        <begin position="5"/>
        <end position="182"/>
    </location>
</feature>
<dbReference type="PIRSF" id="PIRSF009320">
    <property type="entry name" value="Nuc_binding_HP_1000"/>
    <property type="match status" value="1"/>
</dbReference>
<evidence type="ECO:0000313" key="3">
    <source>
        <dbReference type="Proteomes" id="UP000190460"/>
    </source>
</evidence>
<dbReference type="AlphaFoldDB" id="A0A1T4VX65"/>
<dbReference type="InterPro" id="IPR050678">
    <property type="entry name" value="DNA_Partitioning_ATPase"/>
</dbReference>
<dbReference type="PANTHER" id="PTHR13696:SF96">
    <property type="entry name" value="COBQ_COBB_MIND_PARA NUCLEOTIDE BINDING DOMAIN-CONTAINING PROTEIN"/>
    <property type="match status" value="1"/>
</dbReference>
<proteinExistence type="predicted"/>
<evidence type="ECO:0000259" key="1">
    <source>
        <dbReference type="Pfam" id="PF01656"/>
    </source>
</evidence>
<sequence>MITLIGNLKGGTGKSTVTFNLALWAATRQNLHVLVYDLDPQSTTSDAFDIRAEEGYLPQIKPERYAEGLGMEGQNTHVLVDMGLSDMQATQVAIQRADHILIPVSPSQADVWSTQRFLKMIAEIREQRPVKLLALLNRADTHASVRETTEAAEALKTLDGLQLLDSRLYLRTTYRRSFSEGLAVFEMEPRSKASAEIDALGRELYHLIN</sequence>
<keyword evidence="3" id="KW-1185">Reference proteome</keyword>
<organism evidence="2 3">
    <name type="scientific">Thiothrix eikelboomii</name>
    <dbReference type="NCBI Taxonomy" id="92487"/>
    <lineage>
        <taxon>Bacteria</taxon>
        <taxon>Pseudomonadati</taxon>
        <taxon>Pseudomonadota</taxon>
        <taxon>Gammaproteobacteria</taxon>
        <taxon>Thiotrichales</taxon>
        <taxon>Thiotrichaceae</taxon>
        <taxon>Thiothrix</taxon>
    </lineage>
</organism>
<dbReference type="InterPro" id="IPR027417">
    <property type="entry name" value="P-loop_NTPase"/>
</dbReference>
<dbReference type="OrthoDB" id="69313at2"/>
<gene>
    <name evidence="2" type="ORF">SAMN02745130_00519</name>
</gene>
<dbReference type="Pfam" id="PF01656">
    <property type="entry name" value="CbiA"/>
    <property type="match status" value="1"/>
</dbReference>
<dbReference type="Proteomes" id="UP000190460">
    <property type="component" value="Unassembled WGS sequence"/>
</dbReference>
<evidence type="ECO:0000313" key="2">
    <source>
        <dbReference type="EMBL" id="SKA69610.1"/>
    </source>
</evidence>
<name>A0A1T4VX65_9GAMM</name>
<reference evidence="2 3" key="1">
    <citation type="submission" date="2017-02" db="EMBL/GenBank/DDBJ databases">
        <authorList>
            <person name="Peterson S.W."/>
        </authorList>
    </citation>
    <scope>NUCLEOTIDE SEQUENCE [LARGE SCALE GENOMIC DNA]</scope>
    <source>
        <strain evidence="2 3">ATCC 49788</strain>
    </source>
</reference>
<dbReference type="SUPFAM" id="SSF52540">
    <property type="entry name" value="P-loop containing nucleoside triphosphate hydrolases"/>
    <property type="match status" value="1"/>
</dbReference>
<dbReference type="RefSeq" id="WP_078921016.1">
    <property type="nucleotide sequence ID" value="NZ_FUYB01000002.1"/>
</dbReference>
<dbReference type="Gene3D" id="3.40.50.300">
    <property type="entry name" value="P-loop containing nucleotide triphosphate hydrolases"/>
    <property type="match status" value="1"/>
</dbReference>